<organism evidence="1 2">
    <name type="scientific">Melastoma candidum</name>
    <dbReference type="NCBI Taxonomy" id="119954"/>
    <lineage>
        <taxon>Eukaryota</taxon>
        <taxon>Viridiplantae</taxon>
        <taxon>Streptophyta</taxon>
        <taxon>Embryophyta</taxon>
        <taxon>Tracheophyta</taxon>
        <taxon>Spermatophyta</taxon>
        <taxon>Magnoliopsida</taxon>
        <taxon>eudicotyledons</taxon>
        <taxon>Gunneridae</taxon>
        <taxon>Pentapetalae</taxon>
        <taxon>rosids</taxon>
        <taxon>malvids</taxon>
        <taxon>Myrtales</taxon>
        <taxon>Melastomataceae</taxon>
        <taxon>Melastomatoideae</taxon>
        <taxon>Melastomateae</taxon>
        <taxon>Melastoma</taxon>
    </lineage>
</organism>
<accession>A0ACB9N924</accession>
<name>A0ACB9N924_9MYRT</name>
<dbReference type="EMBL" id="CM042887">
    <property type="protein sequence ID" value="KAI4331711.1"/>
    <property type="molecule type" value="Genomic_DNA"/>
</dbReference>
<sequence>MNPPKTPRSMNPAAPGSISHPLVSKVRVVARVRPFLASEIAAKDGNPIPCVSVVDQDGPSTDEVMVHIKDHYTSRNECYKLDSFYGEEDDNVRNIFEREVKPLISGVLQGSNATVFAYGATGSGKTYTMQGTNKLPGLMPLAMANILSECDKAHATIEISYYEIYLERCYDLLELKLKEIAILDDQDGQIHLKGLVRVPVRSMSEFNEVFSNGIQRRRVAHTGLNDVSSRSHGVLVISVLTPCNDGDAATVVGKLNLIDLAGNEDNRKTGNEGVRLLESGKINQSLFTLSNVIYALNNNMPRVPYRESKLTRILQDSLGGTSSALMVACLNPGEYQEAVHTVGLAARSRHIPNFVSPARRQETPKLRVDMEAKLRSWLESRGKTKSRQRFGALSTPVSTKKNVGCASSATSKTGHKRGDFLPRRILCAPQSDQRILDDSEVLFSEAKEGGLETSLADLSLDSGTTAEQQSTKDDTAATMCGSPIGSLTPRESYNTTTPNKNRTALSTININVDKAVYDHLVETQTPMSLKEDNSQMSEYTRTPLDKFNNCSTTLKNHLTKQYLELLNAASREELLVLKGIGPKRADYILQLRQAGPICSLDDLEKIGLSSRQVHNLFNWAVREALE</sequence>
<comment type="caution">
    <text evidence="1">The sequence shown here is derived from an EMBL/GenBank/DDBJ whole genome shotgun (WGS) entry which is preliminary data.</text>
</comment>
<protein>
    <submittedName>
        <fullName evidence="1">Uncharacterized protein</fullName>
    </submittedName>
</protein>
<keyword evidence="2" id="KW-1185">Reference proteome</keyword>
<evidence type="ECO:0000313" key="1">
    <source>
        <dbReference type="EMBL" id="KAI4331711.1"/>
    </source>
</evidence>
<evidence type="ECO:0000313" key="2">
    <source>
        <dbReference type="Proteomes" id="UP001057402"/>
    </source>
</evidence>
<gene>
    <name evidence="1" type="ORF">MLD38_029868</name>
</gene>
<proteinExistence type="predicted"/>
<reference evidence="2" key="1">
    <citation type="journal article" date="2023" name="Front. Plant Sci.">
        <title>Chromosomal-level genome assembly of Melastoma candidum provides insights into trichome evolution.</title>
        <authorList>
            <person name="Zhong Y."/>
            <person name="Wu W."/>
            <person name="Sun C."/>
            <person name="Zou P."/>
            <person name="Liu Y."/>
            <person name="Dai S."/>
            <person name="Zhou R."/>
        </authorList>
    </citation>
    <scope>NUCLEOTIDE SEQUENCE [LARGE SCALE GENOMIC DNA]</scope>
</reference>
<dbReference type="Proteomes" id="UP001057402">
    <property type="component" value="Chromosome 8"/>
</dbReference>